<dbReference type="GeneID" id="85491244"/>
<dbReference type="GO" id="GO:0005634">
    <property type="term" value="C:nucleus"/>
    <property type="evidence" value="ECO:0007669"/>
    <property type="project" value="UniProtKB-SubCell"/>
</dbReference>
<sequence>MSKPQLSAVPAAQVAKRKAAPRDDEGDSDAESDVSMINVDFDFMNLNPDIDQIALKRLLRQTLSHDDHLVDVHTLADLILEEGARLKAGSTIKTDGEESDPWGLLAAVDVSRCHTNPAALKPFLTYLLSHNPPAPIKAALEGAGPSTALLFSLRLLNLPVPLIPPLYRMLGTELAESGANFDQYILWGRGYKLEGKEETMGLELNSAPKTNKKSKGGAGQLAAGSFPYHPEEEMIEARAKSTFTFPLKTAPPRDDEAFGVEQFGRLMLIDAAKLAQAVEAMEEACR</sequence>
<protein>
    <recommendedName>
        <fullName evidence="2">Protein BCP1</fullName>
    </recommendedName>
</protein>
<dbReference type="EMBL" id="AP028212">
    <property type="protein sequence ID" value="BEI87373.1"/>
    <property type="molecule type" value="Genomic_DNA"/>
</dbReference>
<evidence type="ECO:0000256" key="3">
    <source>
        <dbReference type="SAM" id="MobiDB-lite"/>
    </source>
</evidence>
<dbReference type="PANTHER" id="PTHR13261:SF0">
    <property type="entry name" value="BRCA2 AND CDKN1A-INTERACTING PROTEIN"/>
    <property type="match status" value="1"/>
</dbReference>
<keyword evidence="2" id="KW-0813">Transport</keyword>
<dbReference type="KEGG" id="ccac:CcaHIS019_0100910"/>
<accession>A0AA48ICX3</accession>
<comment type="subcellular location">
    <subcellularLocation>
        <location evidence="2">Nucleus</location>
    </subcellularLocation>
</comment>
<dbReference type="PANTHER" id="PTHR13261">
    <property type="entry name" value="BRCA2 AND CDKN1A INTERACTING PROTEIN"/>
    <property type="match status" value="1"/>
</dbReference>
<dbReference type="GO" id="GO:0015031">
    <property type="term" value="P:protein transport"/>
    <property type="evidence" value="ECO:0007669"/>
    <property type="project" value="UniProtKB-KW"/>
</dbReference>
<gene>
    <name evidence="4" type="primary">BCP1</name>
    <name evidence="4" type="ORF">CcaverHIS019_0100910</name>
</gene>
<dbReference type="PIRSF" id="PIRSF028983">
    <property type="entry name" value="BCP1"/>
    <property type="match status" value="1"/>
</dbReference>
<organism evidence="4 5">
    <name type="scientific">Cutaneotrichosporon cavernicola</name>
    <dbReference type="NCBI Taxonomy" id="279322"/>
    <lineage>
        <taxon>Eukaryota</taxon>
        <taxon>Fungi</taxon>
        <taxon>Dikarya</taxon>
        <taxon>Basidiomycota</taxon>
        <taxon>Agaricomycotina</taxon>
        <taxon>Tremellomycetes</taxon>
        <taxon>Trichosporonales</taxon>
        <taxon>Trichosporonaceae</taxon>
        <taxon>Cutaneotrichosporon</taxon>
    </lineage>
</organism>
<dbReference type="RefSeq" id="XP_060452639.1">
    <property type="nucleotide sequence ID" value="XM_060604220.1"/>
</dbReference>
<evidence type="ECO:0000313" key="4">
    <source>
        <dbReference type="EMBL" id="BEI87373.1"/>
    </source>
</evidence>
<name>A0AA48ICX3_9TREE</name>
<keyword evidence="5" id="KW-1185">Reference proteome</keyword>
<comment type="function">
    <text evidence="2">Involved in nuclear export, actin cytoskeleton organization and vesicular transport.</text>
</comment>
<evidence type="ECO:0000256" key="1">
    <source>
        <dbReference type="ARBA" id="ARBA00006781"/>
    </source>
</evidence>
<evidence type="ECO:0000256" key="2">
    <source>
        <dbReference type="PIRNR" id="PIRNR028983"/>
    </source>
</evidence>
<feature type="region of interest" description="Disordered" evidence="3">
    <location>
        <begin position="1"/>
        <end position="31"/>
    </location>
</feature>
<dbReference type="AlphaFoldDB" id="A0AA48ICX3"/>
<reference evidence="4" key="1">
    <citation type="journal article" date="2023" name="BMC Genomics">
        <title>Chromosome-level genome assemblies of Cutaneotrichosporon spp. (Trichosporonales, Basidiomycota) reveal imbalanced evolution between nucleotide sequences and chromosome synteny.</title>
        <authorList>
            <person name="Kobayashi Y."/>
            <person name="Kayamori A."/>
            <person name="Aoki K."/>
            <person name="Shiwa Y."/>
            <person name="Matsutani M."/>
            <person name="Fujita N."/>
            <person name="Sugita T."/>
            <person name="Iwasaki W."/>
            <person name="Tanaka N."/>
            <person name="Takashima M."/>
        </authorList>
    </citation>
    <scope>NUCLEOTIDE SEQUENCE</scope>
    <source>
        <strain evidence="4">HIS019</strain>
    </source>
</reference>
<keyword evidence="2" id="KW-0539">Nucleus</keyword>
<dbReference type="Pfam" id="PF13862">
    <property type="entry name" value="BCCIP"/>
    <property type="match status" value="1"/>
</dbReference>
<evidence type="ECO:0000313" key="5">
    <source>
        <dbReference type="Proteomes" id="UP001233271"/>
    </source>
</evidence>
<keyword evidence="2" id="KW-0653">Protein transport</keyword>
<dbReference type="InterPro" id="IPR025602">
    <property type="entry name" value="BCP1_family"/>
</dbReference>
<comment type="similarity">
    <text evidence="1 2">Belongs to the BCP1 family.</text>
</comment>
<proteinExistence type="inferred from homology"/>
<dbReference type="Proteomes" id="UP001233271">
    <property type="component" value="Chromosome 1"/>
</dbReference>